<dbReference type="Proteomes" id="UP000814128">
    <property type="component" value="Unassembled WGS sequence"/>
</dbReference>
<evidence type="ECO:0000313" key="2">
    <source>
        <dbReference type="Proteomes" id="UP000814128"/>
    </source>
</evidence>
<gene>
    <name evidence="1" type="ORF">K488DRAFT_92732</name>
</gene>
<organism evidence="1 2">
    <name type="scientific">Vararia minispora EC-137</name>
    <dbReference type="NCBI Taxonomy" id="1314806"/>
    <lineage>
        <taxon>Eukaryota</taxon>
        <taxon>Fungi</taxon>
        <taxon>Dikarya</taxon>
        <taxon>Basidiomycota</taxon>
        <taxon>Agaricomycotina</taxon>
        <taxon>Agaricomycetes</taxon>
        <taxon>Russulales</taxon>
        <taxon>Lachnocladiaceae</taxon>
        <taxon>Vararia</taxon>
    </lineage>
</organism>
<accession>A0ACB8Q3Z5</accession>
<reference evidence="1" key="2">
    <citation type="journal article" date="2022" name="New Phytol.">
        <title>Evolutionary transition to the ectomycorrhizal habit in the genomes of a hyperdiverse lineage of mushroom-forming fungi.</title>
        <authorList>
            <person name="Looney B."/>
            <person name="Miyauchi S."/>
            <person name="Morin E."/>
            <person name="Drula E."/>
            <person name="Courty P.E."/>
            <person name="Kohler A."/>
            <person name="Kuo A."/>
            <person name="LaButti K."/>
            <person name="Pangilinan J."/>
            <person name="Lipzen A."/>
            <person name="Riley R."/>
            <person name="Andreopoulos W."/>
            <person name="He G."/>
            <person name="Johnson J."/>
            <person name="Nolan M."/>
            <person name="Tritt A."/>
            <person name="Barry K.W."/>
            <person name="Grigoriev I.V."/>
            <person name="Nagy L.G."/>
            <person name="Hibbett D."/>
            <person name="Henrissat B."/>
            <person name="Matheny P.B."/>
            <person name="Labbe J."/>
            <person name="Martin F.M."/>
        </authorList>
    </citation>
    <scope>NUCLEOTIDE SEQUENCE</scope>
    <source>
        <strain evidence="1">EC-137</strain>
    </source>
</reference>
<evidence type="ECO:0000313" key="1">
    <source>
        <dbReference type="EMBL" id="KAI0026369.1"/>
    </source>
</evidence>
<name>A0ACB8Q3Z5_9AGAM</name>
<comment type="caution">
    <text evidence="1">The sequence shown here is derived from an EMBL/GenBank/DDBJ whole genome shotgun (WGS) entry which is preliminary data.</text>
</comment>
<sequence length="111" mass="12070">MVVVAQRRDSTLFCASLADYSLPAPDSNPDSGETCLHRALTAFAVLASSDLFGFTTTYVIPTSFTAFAAAVPRAPLARRFPDYTGGPNPIRAAWYVVRRFSSRRDPLVPSL</sequence>
<proteinExistence type="predicted"/>
<protein>
    <submittedName>
        <fullName evidence="1">Uncharacterized protein</fullName>
    </submittedName>
</protein>
<reference evidence="1" key="1">
    <citation type="submission" date="2021-02" db="EMBL/GenBank/DDBJ databases">
        <authorList>
            <consortium name="DOE Joint Genome Institute"/>
            <person name="Ahrendt S."/>
            <person name="Looney B.P."/>
            <person name="Miyauchi S."/>
            <person name="Morin E."/>
            <person name="Drula E."/>
            <person name="Courty P.E."/>
            <person name="Chicoki N."/>
            <person name="Fauchery L."/>
            <person name="Kohler A."/>
            <person name="Kuo A."/>
            <person name="Labutti K."/>
            <person name="Pangilinan J."/>
            <person name="Lipzen A."/>
            <person name="Riley R."/>
            <person name="Andreopoulos W."/>
            <person name="He G."/>
            <person name="Johnson J."/>
            <person name="Barry K.W."/>
            <person name="Grigoriev I.V."/>
            <person name="Nagy L."/>
            <person name="Hibbett D."/>
            <person name="Henrissat B."/>
            <person name="Matheny P.B."/>
            <person name="Labbe J."/>
            <person name="Martin F."/>
        </authorList>
    </citation>
    <scope>NUCLEOTIDE SEQUENCE</scope>
    <source>
        <strain evidence="1">EC-137</strain>
    </source>
</reference>
<keyword evidence="2" id="KW-1185">Reference proteome</keyword>
<dbReference type="EMBL" id="MU274708">
    <property type="protein sequence ID" value="KAI0026369.1"/>
    <property type="molecule type" value="Genomic_DNA"/>
</dbReference>